<feature type="transmembrane region" description="Helical" evidence="1">
    <location>
        <begin position="161"/>
        <end position="185"/>
    </location>
</feature>
<dbReference type="InterPro" id="IPR010540">
    <property type="entry name" value="CmpB_TMEM229"/>
</dbReference>
<feature type="transmembrane region" description="Helical" evidence="1">
    <location>
        <begin position="121"/>
        <end position="141"/>
    </location>
</feature>
<evidence type="ECO:0000313" key="3">
    <source>
        <dbReference type="Proteomes" id="UP001565219"/>
    </source>
</evidence>
<proteinExistence type="predicted"/>
<gene>
    <name evidence="2" type="ORF">AALG99_06885</name>
</gene>
<accession>A0ABV4DFD2</accession>
<sequence length="198" mass="23002">MINTEAEKEYERYQTEQLHIQAMKNAADKDSYPTRLSMMPESKKRRRIETLHYMRRYTLWSLTLLFFILSFLGWIWEVSLHLIASGVFTNRGILHGPWIPIYGAGGILILTLLNKLRQKPILEFISIVAVCGCVEYFTSVFLETMHHGQRWWDYSGYFLNIHGRVCAEGLLVFGIGGLAIVYVLAPFLDNMIQRLQPN</sequence>
<dbReference type="Proteomes" id="UP001565219">
    <property type="component" value="Unassembled WGS sequence"/>
</dbReference>
<dbReference type="EMBL" id="JBCLTR010000006">
    <property type="protein sequence ID" value="MEY8633251.1"/>
    <property type="molecule type" value="Genomic_DNA"/>
</dbReference>
<keyword evidence="3" id="KW-1185">Reference proteome</keyword>
<reference evidence="2 3" key="1">
    <citation type="submission" date="2024-03" db="EMBL/GenBank/DDBJ databases">
        <title>Mouse gut bacterial collection (mGBC) of GemPharmatech.</title>
        <authorList>
            <person name="He Y."/>
            <person name="Dong L."/>
            <person name="Wu D."/>
            <person name="Gao X."/>
            <person name="Lin Z."/>
        </authorList>
    </citation>
    <scope>NUCLEOTIDE SEQUENCE [LARGE SCALE GENOMIC DNA]</scope>
    <source>
        <strain evidence="2 3">32-10</strain>
    </source>
</reference>
<evidence type="ECO:0000313" key="2">
    <source>
        <dbReference type="EMBL" id="MEY8633251.1"/>
    </source>
</evidence>
<dbReference type="RefSeq" id="WP_051405204.1">
    <property type="nucleotide sequence ID" value="NZ_BAABXW010000001.1"/>
</dbReference>
<feature type="transmembrane region" description="Helical" evidence="1">
    <location>
        <begin position="57"/>
        <end position="76"/>
    </location>
</feature>
<organism evidence="2 3">
    <name type="scientific">Anaerostipes hominis</name>
    <name type="common">ex Lee et al. 2021</name>
    <dbReference type="NCBI Taxonomy" id="2025494"/>
    <lineage>
        <taxon>Bacteria</taxon>
        <taxon>Bacillati</taxon>
        <taxon>Bacillota</taxon>
        <taxon>Clostridia</taxon>
        <taxon>Lachnospirales</taxon>
        <taxon>Lachnospiraceae</taxon>
        <taxon>Anaerostipes</taxon>
    </lineage>
</organism>
<protein>
    <submittedName>
        <fullName evidence="2">ABC transporter permease</fullName>
    </submittedName>
</protein>
<keyword evidence="1" id="KW-0472">Membrane</keyword>
<keyword evidence="1" id="KW-0812">Transmembrane</keyword>
<keyword evidence="1" id="KW-1133">Transmembrane helix</keyword>
<evidence type="ECO:0000256" key="1">
    <source>
        <dbReference type="SAM" id="Phobius"/>
    </source>
</evidence>
<comment type="caution">
    <text evidence="2">The sequence shown here is derived from an EMBL/GenBank/DDBJ whole genome shotgun (WGS) entry which is preliminary data.</text>
</comment>
<feature type="transmembrane region" description="Helical" evidence="1">
    <location>
        <begin position="96"/>
        <end position="114"/>
    </location>
</feature>
<dbReference type="Pfam" id="PF06541">
    <property type="entry name" value="ABC_trans_CmpB"/>
    <property type="match status" value="1"/>
</dbReference>
<name>A0ABV4DFD2_9FIRM</name>